<accession>A0A0U1DLS5</accession>
<dbReference type="EMBL" id="CTEF01000003">
    <property type="protein sequence ID" value="CQD18792.1"/>
    <property type="molecule type" value="Genomic_DNA"/>
</dbReference>
<gene>
    <name evidence="1" type="ORF">BN970_04188</name>
</gene>
<reference evidence="1 2" key="1">
    <citation type="submission" date="2015-03" db="EMBL/GenBank/DDBJ databases">
        <authorList>
            <person name="Murphy D."/>
        </authorList>
    </citation>
    <scope>NUCLEOTIDE SEQUENCE [LARGE SCALE GENOMIC DNA]</scope>
    <source>
        <strain evidence="1 2">D16</strain>
    </source>
</reference>
<proteinExistence type="predicted"/>
<sequence>MAGSLAARSEVVGVNLFETTAIVPIPGAPQHDIVMLIHVRDVPAATALRGDATITATNPAMTFTARNGARFGITDNGLPGSNVLLNHFTGTIEESSAVNAWRTLSAWFVAKTGIDNSTLLAPDLSAPYVLVNYARIPGTVAAFMARQLLRPSFYRYVRPLLARHHLTSLPIFVRTIDLPGRPR</sequence>
<evidence type="ECO:0000313" key="2">
    <source>
        <dbReference type="Proteomes" id="UP000182227"/>
    </source>
</evidence>
<dbReference type="AlphaFoldDB" id="A0A0U1DLS5"/>
<organism evidence="1 2">
    <name type="scientific">Mycolicibacterium conceptionense</name>
    <dbReference type="NCBI Taxonomy" id="451644"/>
    <lineage>
        <taxon>Bacteria</taxon>
        <taxon>Bacillati</taxon>
        <taxon>Actinomycetota</taxon>
        <taxon>Actinomycetes</taxon>
        <taxon>Mycobacteriales</taxon>
        <taxon>Mycobacteriaceae</taxon>
        <taxon>Mycolicibacterium</taxon>
    </lineage>
</organism>
<name>A0A0U1DLS5_9MYCO</name>
<evidence type="ECO:0000313" key="1">
    <source>
        <dbReference type="EMBL" id="CQD18792.1"/>
    </source>
</evidence>
<dbReference type="Proteomes" id="UP000182227">
    <property type="component" value="Unassembled WGS sequence"/>
</dbReference>
<protein>
    <submittedName>
        <fullName evidence="1">Uncharacterized protein</fullName>
    </submittedName>
</protein>